<dbReference type="Gramene" id="OGLUM10G10450.1">
    <property type="protein sequence ID" value="OGLUM10G10450.1"/>
    <property type="gene ID" value="OGLUM10G10450"/>
</dbReference>
<dbReference type="InterPro" id="IPR000210">
    <property type="entry name" value="BTB/POZ_dom"/>
</dbReference>
<dbReference type="Pfam" id="PF00917">
    <property type="entry name" value="MATH"/>
    <property type="match status" value="1"/>
</dbReference>
<dbReference type="InterPro" id="IPR008974">
    <property type="entry name" value="TRAF-like"/>
</dbReference>
<keyword evidence="7" id="KW-1185">Reference proteome</keyword>
<dbReference type="InterPro" id="IPR045005">
    <property type="entry name" value="BPM1-6"/>
</dbReference>
<dbReference type="CDD" id="cd00121">
    <property type="entry name" value="MATH"/>
    <property type="match status" value="3"/>
</dbReference>
<sequence length="753" mass="83201">MTEISNPAGMSSSTAGVPSRSSSAIMVSTVRGYHLLKIDGYSRTKTVLSFGEYTRSRSFRATIHGTWIRYYPNGSSNVVMYAAAASPSLSSSNLQITATLRRRWERSGSAFLIAPAILIMKEPSAVADPPAVVDVAMPLPELNRDMEAALLQSEEGADVTFEVGGESFAAHRCVLAARSSVFRAELFGAMKESTAGGGKARVDGVEARAFRALLHFIFTDAVPELDGKDQETSSMAQHLLVAADRYNLERLKLICEDKLCKRIDVSSAATLALAEQHRCPSLKKACMDFLYSPGNLKAVEATDGFEHLATSCPIVEYSRTKAVPNGCSMKYPAFTAAGRTWHVGYFPNGVIGAEEEADYVAFFLYLNDNDAAEEAVKAQAIFSLLDIEGNSSYTFTTVLVNFSEEKYWGYKNFIKRESLENPLYLKDDCFSIRIDLAVTPPLTVVVPPSDMHRHYGRLLISKEAADVEFQVGKKVFDAHRLVLAARSPVFKAELYGRMKESTTKSAIAIDDMEEEVFEAMLTFIYTDSLPKMKRRDEAAMAQHLLVAADRYNQERLKLICEDKLSKNIDTGSIANILLLAEKHSCHALKEACFEFLRTSRSLNAVMETDEFEYLIDTCPGVIKELINNGIPSRSSSSAIVVSKVSGCHVLKIDGYSHTKEMLSQGDCSRSCTFRVGTHSWYLEYYPNGRSLHNASDHIAICLVRDDDDSGDLGYGGAAREQMTARFHLLDHHAGKPVPGHTRGVTKRKNRKKK</sequence>
<dbReference type="STRING" id="40148.A0A0E0BAR3"/>
<dbReference type="HOGENOM" id="CLU_369797_0_0_1"/>
<dbReference type="InterPro" id="IPR056423">
    <property type="entry name" value="BACK_BPM_SPOP"/>
</dbReference>
<reference evidence="6" key="2">
    <citation type="submission" date="2018-05" db="EMBL/GenBank/DDBJ databases">
        <title>OgluRS3 (Oryza glumaepatula Reference Sequence Version 3).</title>
        <authorList>
            <person name="Zhang J."/>
            <person name="Kudrna D."/>
            <person name="Lee S."/>
            <person name="Talag J."/>
            <person name="Welchert J."/>
            <person name="Wing R.A."/>
        </authorList>
    </citation>
    <scope>NUCLEOTIDE SEQUENCE [LARGE SCALE GENOMIC DNA]</scope>
</reference>
<evidence type="ECO:0000313" key="7">
    <source>
        <dbReference type="Proteomes" id="UP000026961"/>
    </source>
</evidence>
<dbReference type="InterPro" id="IPR011333">
    <property type="entry name" value="SKP1/BTB/POZ_sf"/>
</dbReference>
<dbReference type="Gene3D" id="1.25.40.420">
    <property type="match status" value="1"/>
</dbReference>
<comment type="pathway">
    <text evidence="1">Protein modification; protein ubiquitination.</text>
</comment>
<dbReference type="GO" id="GO:0016567">
    <property type="term" value="P:protein ubiquitination"/>
    <property type="evidence" value="ECO:0007669"/>
    <property type="project" value="InterPro"/>
</dbReference>
<dbReference type="Gene3D" id="2.60.210.10">
    <property type="entry name" value="Apoptosis, Tumor Necrosis Factor Receptor Associated Protein 2, Chain A"/>
    <property type="match status" value="2"/>
</dbReference>
<reference evidence="6" key="1">
    <citation type="submission" date="2015-04" db="UniProtKB">
        <authorList>
            <consortium name="EnsemblPlants"/>
        </authorList>
    </citation>
    <scope>IDENTIFICATION</scope>
</reference>
<protein>
    <recommendedName>
        <fullName evidence="8">BTB domain-containing protein</fullName>
    </recommendedName>
</protein>
<feature type="domain" description="MATH" evidence="5">
    <location>
        <begin position="307"/>
        <end position="436"/>
    </location>
</feature>
<comment type="similarity">
    <text evidence="2">Belongs to the Tdpoz family.</text>
</comment>
<dbReference type="AlphaFoldDB" id="A0A0E0BAR3"/>
<proteinExistence type="inferred from homology"/>
<accession>A0A0E0BAR3</accession>
<evidence type="ECO:0000256" key="3">
    <source>
        <dbReference type="SAM" id="MobiDB-lite"/>
    </source>
</evidence>
<dbReference type="PROSITE" id="PS50097">
    <property type="entry name" value="BTB"/>
    <property type="match status" value="2"/>
</dbReference>
<dbReference type="SUPFAM" id="SSF54695">
    <property type="entry name" value="POZ domain"/>
    <property type="match status" value="2"/>
</dbReference>
<dbReference type="SUPFAM" id="SSF49599">
    <property type="entry name" value="TRAF domain-like"/>
    <property type="match status" value="3"/>
</dbReference>
<evidence type="ECO:0000313" key="6">
    <source>
        <dbReference type="EnsemblPlants" id="OGLUM10G10450.1"/>
    </source>
</evidence>
<dbReference type="PANTHER" id="PTHR26379:SF498">
    <property type="entry name" value="OS10G0425700 PROTEIN"/>
    <property type="match status" value="1"/>
</dbReference>
<dbReference type="CDD" id="cd18280">
    <property type="entry name" value="BTB_POZ_BPM_plant"/>
    <property type="match status" value="1"/>
</dbReference>
<dbReference type="EnsemblPlants" id="OGLUM10G10450.1">
    <property type="protein sequence ID" value="OGLUM10G10450.1"/>
    <property type="gene ID" value="OGLUM10G10450"/>
</dbReference>
<evidence type="ECO:0000256" key="2">
    <source>
        <dbReference type="ARBA" id="ARBA00010846"/>
    </source>
</evidence>
<feature type="domain" description="MATH" evidence="5">
    <location>
        <begin position="645"/>
        <end position="753"/>
    </location>
</feature>
<dbReference type="SMART" id="SM00061">
    <property type="entry name" value="MATH"/>
    <property type="match status" value="1"/>
</dbReference>
<dbReference type="PROSITE" id="PS50144">
    <property type="entry name" value="MATH"/>
    <property type="match status" value="2"/>
</dbReference>
<dbReference type="Pfam" id="PF22486">
    <property type="entry name" value="MATH_2"/>
    <property type="match status" value="1"/>
</dbReference>
<dbReference type="SMART" id="SM00225">
    <property type="entry name" value="BTB"/>
    <property type="match status" value="2"/>
</dbReference>
<feature type="compositionally biased region" description="Basic residues" evidence="3">
    <location>
        <begin position="743"/>
        <end position="753"/>
    </location>
</feature>
<organism evidence="6">
    <name type="scientific">Oryza glumipatula</name>
    <dbReference type="NCBI Taxonomy" id="40148"/>
    <lineage>
        <taxon>Eukaryota</taxon>
        <taxon>Viridiplantae</taxon>
        <taxon>Streptophyta</taxon>
        <taxon>Embryophyta</taxon>
        <taxon>Tracheophyta</taxon>
        <taxon>Spermatophyta</taxon>
        <taxon>Magnoliopsida</taxon>
        <taxon>Liliopsida</taxon>
        <taxon>Poales</taxon>
        <taxon>Poaceae</taxon>
        <taxon>BOP clade</taxon>
        <taxon>Oryzoideae</taxon>
        <taxon>Oryzeae</taxon>
        <taxon>Oryzinae</taxon>
        <taxon>Oryza</taxon>
    </lineage>
</organism>
<dbReference type="PANTHER" id="PTHR26379">
    <property type="entry name" value="BTB/POZ AND MATH DOMAIN-CONTAINING PROTEIN 1"/>
    <property type="match status" value="1"/>
</dbReference>
<dbReference type="Gene3D" id="3.30.710.10">
    <property type="entry name" value="Potassium Channel Kv1.1, Chain A"/>
    <property type="match status" value="2"/>
</dbReference>
<dbReference type="eggNOG" id="KOG1987">
    <property type="taxonomic scope" value="Eukaryota"/>
</dbReference>
<dbReference type="Proteomes" id="UP000026961">
    <property type="component" value="Chromosome 10"/>
</dbReference>
<evidence type="ECO:0000259" key="5">
    <source>
        <dbReference type="PROSITE" id="PS50144"/>
    </source>
</evidence>
<feature type="domain" description="BTB" evidence="4">
    <location>
        <begin position="157"/>
        <end position="226"/>
    </location>
</feature>
<dbReference type="Gene3D" id="6.10.250.3030">
    <property type="match status" value="1"/>
</dbReference>
<dbReference type="InterPro" id="IPR002083">
    <property type="entry name" value="MATH/TRAF_dom"/>
</dbReference>
<name>A0A0E0BAR3_9ORYZ</name>
<evidence type="ECO:0000256" key="1">
    <source>
        <dbReference type="ARBA" id="ARBA00004906"/>
    </source>
</evidence>
<feature type="region of interest" description="Disordered" evidence="3">
    <location>
        <begin position="731"/>
        <end position="753"/>
    </location>
</feature>
<evidence type="ECO:0008006" key="8">
    <source>
        <dbReference type="Google" id="ProtNLM"/>
    </source>
</evidence>
<dbReference type="Pfam" id="PF24570">
    <property type="entry name" value="BACK_BPM_SPOP"/>
    <property type="match status" value="2"/>
</dbReference>
<feature type="domain" description="BTB" evidence="4">
    <location>
        <begin position="465"/>
        <end position="533"/>
    </location>
</feature>
<dbReference type="Pfam" id="PF00651">
    <property type="entry name" value="BTB"/>
    <property type="match status" value="2"/>
</dbReference>
<evidence type="ECO:0000259" key="4">
    <source>
        <dbReference type="PROSITE" id="PS50097"/>
    </source>
</evidence>